<dbReference type="RefSeq" id="WP_093882076.1">
    <property type="nucleotide sequence ID" value="NZ_FOBS01000002.1"/>
</dbReference>
<dbReference type="SUPFAM" id="SSF55874">
    <property type="entry name" value="ATPase domain of HSP90 chaperone/DNA topoisomerase II/histidine kinase"/>
    <property type="match status" value="1"/>
</dbReference>
<dbReference type="InterPro" id="IPR013767">
    <property type="entry name" value="PAS_fold"/>
</dbReference>
<dbReference type="STRING" id="43775.SAMN04489760_102153"/>
<keyword evidence="16" id="KW-1185">Reference proteome</keyword>
<dbReference type="PROSITE" id="PS50109">
    <property type="entry name" value="HIS_KIN"/>
    <property type="match status" value="1"/>
</dbReference>
<dbReference type="Pfam" id="PF00989">
    <property type="entry name" value="PAS"/>
    <property type="match status" value="1"/>
</dbReference>
<dbReference type="Gene3D" id="3.30.450.20">
    <property type="entry name" value="PAS domain"/>
    <property type="match status" value="3"/>
</dbReference>
<evidence type="ECO:0000259" key="11">
    <source>
        <dbReference type="PROSITE" id="PS50109"/>
    </source>
</evidence>
<evidence type="ECO:0000313" key="15">
    <source>
        <dbReference type="EMBL" id="SEM01299.1"/>
    </source>
</evidence>
<dbReference type="Proteomes" id="UP000198744">
    <property type="component" value="Unassembled WGS sequence"/>
</dbReference>
<feature type="coiled-coil region" evidence="10">
    <location>
        <begin position="1"/>
        <end position="31"/>
    </location>
</feature>
<feature type="domain" description="PAS" evidence="13">
    <location>
        <begin position="291"/>
        <end position="347"/>
    </location>
</feature>
<dbReference type="Gene3D" id="3.30.565.10">
    <property type="entry name" value="Histidine kinase-like ATPase, C-terminal domain"/>
    <property type="match status" value="1"/>
</dbReference>
<dbReference type="SUPFAM" id="SSF52172">
    <property type="entry name" value="CheY-like"/>
    <property type="match status" value="1"/>
</dbReference>
<evidence type="ECO:0000259" key="13">
    <source>
        <dbReference type="PROSITE" id="PS50112"/>
    </source>
</evidence>
<keyword evidence="4" id="KW-0808">Transferase</keyword>
<dbReference type="InterPro" id="IPR011006">
    <property type="entry name" value="CheY-like_superfamily"/>
</dbReference>
<proteinExistence type="predicted"/>
<keyword evidence="7" id="KW-0067">ATP-binding</keyword>
<keyword evidence="5" id="KW-0547">Nucleotide-binding</keyword>
<dbReference type="InterPro" id="IPR003594">
    <property type="entry name" value="HATPase_dom"/>
</dbReference>
<accession>A0A1H7UX29</accession>
<dbReference type="PANTHER" id="PTHR43065">
    <property type="entry name" value="SENSOR HISTIDINE KINASE"/>
    <property type="match status" value="1"/>
</dbReference>
<organism evidence="15 16">
    <name type="scientific">Syntrophus gentianae</name>
    <dbReference type="NCBI Taxonomy" id="43775"/>
    <lineage>
        <taxon>Bacteria</taxon>
        <taxon>Pseudomonadati</taxon>
        <taxon>Thermodesulfobacteriota</taxon>
        <taxon>Syntrophia</taxon>
        <taxon>Syntrophales</taxon>
        <taxon>Syntrophaceae</taxon>
        <taxon>Syntrophus</taxon>
    </lineage>
</organism>
<evidence type="ECO:0000256" key="3">
    <source>
        <dbReference type="ARBA" id="ARBA00022553"/>
    </source>
</evidence>
<comment type="catalytic activity">
    <reaction evidence="1">
        <text>ATP + protein L-histidine = ADP + protein N-phospho-L-histidine.</text>
        <dbReference type="EC" id="2.7.13.3"/>
    </reaction>
</comment>
<gene>
    <name evidence="15" type="ORF">SAMN04489760_102153</name>
</gene>
<keyword evidence="8" id="KW-0902">Two-component regulatory system</keyword>
<dbReference type="EMBL" id="FOBS01000002">
    <property type="protein sequence ID" value="SEM01299.1"/>
    <property type="molecule type" value="Genomic_DNA"/>
</dbReference>
<feature type="domain" description="PAS" evidence="13">
    <location>
        <begin position="175"/>
        <end position="230"/>
    </location>
</feature>
<dbReference type="AlphaFoldDB" id="A0A1H7UX29"/>
<evidence type="ECO:0000256" key="1">
    <source>
        <dbReference type="ARBA" id="ARBA00000085"/>
    </source>
</evidence>
<dbReference type="OrthoDB" id="9758831at2"/>
<dbReference type="Gene3D" id="1.10.287.130">
    <property type="match status" value="1"/>
</dbReference>
<dbReference type="SUPFAM" id="SSF47384">
    <property type="entry name" value="Homodimeric domain of signal transducing histidine kinase"/>
    <property type="match status" value="1"/>
</dbReference>
<dbReference type="InterPro" id="IPR005467">
    <property type="entry name" value="His_kinase_dom"/>
</dbReference>
<keyword evidence="10" id="KW-0175">Coiled coil</keyword>
<dbReference type="Pfam" id="PF08448">
    <property type="entry name" value="PAS_4"/>
    <property type="match status" value="1"/>
</dbReference>
<dbReference type="PROSITE" id="PS50110">
    <property type="entry name" value="RESPONSE_REGULATORY"/>
    <property type="match status" value="1"/>
</dbReference>
<evidence type="ECO:0000256" key="7">
    <source>
        <dbReference type="ARBA" id="ARBA00022840"/>
    </source>
</evidence>
<dbReference type="Gene3D" id="3.40.50.2300">
    <property type="match status" value="1"/>
</dbReference>
<evidence type="ECO:0000259" key="14">
    <source>
        <dbReference type="PROSITE" id="PS50113"/>
    </source>
</evidence>
<feature type="domain" description="PAC" evidence="14">
    <location>
        <begin position="123"/>
        <end position="174"/>
    </location>
</feature>
<dbReference type="SUPFAM" id="SSF55785">
    <property type="entry name" value="PYP-like sensor domain (PAS domain)"/>
    <property type="match status" value="3"/>
</dbReference>
<evidence type="ECO:0000313" key="16">
    <source>
        <dbReference type="Proteomes" id="UP000198744"/>
    </source>
</evidence>
<dbReference type="InterPro" id="IPR001610">
    <property type="entry name" value="PAC"/>
</dbReference>
<feature type="modified residue" description="4-aspartylphosphate" evidence="9">
    <location>
        <position position="719"/>
    </location>
</feature>
<dbReference type="InterPro" id="IPR013656">
    <property type="entry name" value="PAS_4"/>
</dbReference>
<dbReference type="Pfam" id="PF00072">
    <property type="entry name" value="Response_reg"/>
    <property type="match status" value="1"/>
</dbReference>
<dbReference type="CDD" id="cd00082">
    <property type="entry name" value="HisKA"/>
    <property type="match status" value="1"/>
</dbReference>
<dbReference type="InterPro" id="IPR000700">
    <property type="entry name" value="PAS-assoc_C"/>
</dbReference>
<evidence type="ECO:0000256" key="5">
    <source>
        <dbReference type="ARBA" id="ARBA00022741"/>
    </source>
</evidence>
<evidence type="ECO:0000259" key="12">
    <source>
        <dbReference type="PROSITE" id="PS50110"/>
    </source>
</evidence>
<dbReference type="GO" id="GO:0005524">
    <property type="term" value="F:ATP binding"/>
    <property type="evidence" value="ECO:0007669"/>
    <property type="project" value="UniProtKB-KW"/>
</dbReference>
<feature type="domain" description="Response regulatory" evidence="12">
    <location>
        <begin position="668"/>
        <end position="784"/>
    </location>
</feature>
<evidence type="ECO:0000256" key="10">
    <source>
        <dbReference type="SAM" id="Coils"/>
    </source>
</evidence>
<evidence type="ECO:0000256" key="6">
    <source>
        <dbReference type="ARBA" id="ARBA00022777"/>
    </source>
</evidence>
<dbReference type="EC" id="2.7.13.3" evidence="2"/>
<dbReference type="SMART" id="SM00448">
    <property type="entry name" value="REC"/>
    <property type="match status" value="1"/>
</dbReference>
<dbReference type="GO" id="GO:0000155">
    <property type="term" value="F:phosphorelay sensor kinase activity"/>
    <property type="evidence" value="ECO:0007669"/>
    <property type="project" value="InterPro"/>
</dbReference>
<dbReference type="SMART" id="SM00086">
    <property type="entry name" value="PAC"/>
    <property type="match status" value="2"/>
</dbReference>
<keyword evidence="6" id="KW-0418">Kinase</keyword>
<dbReference type="SMART" id="SM00388">
    <property type="entry name" value="HisKA"/>
    <property type="match status" value="1"/>
</dbReference>
<dbReference type="SMART" id="SM00387">
    <property type="entry name" value="HATPase_c"/>
    <property type="match status" value="1"/>
</dbReference>
<dbReference type="PRINTS" id="PR00344">
    <property type="entry name" value="BCTRLSENSOR"/>
</dbReference>
<dbReference type="InterPro" id="IPR036097">
    <property type="entry name" value="HisK_dim/P_sf"/>
</dbReference>
<evidence type="ECO:0000256" key="4">
    <source>
        <dbReference type="ARBA" id="ARBA00022679"/>
    </source>
</evidence>
<dbReference type="InterPro" id="IPR001789">
    <property type="entry name" value="Sig_transdc_resp-reg_receiver"/>
</dbReference>
<dbReference type="CDD" id="cd00130">
    <property type="entry name" value="PAS"/>
    <property type="match status" value="3"/>
</dbReference>
<keyword evidence="3 9" id="KW-0597">Phosphoprotein</keyword>
<reference evidence="15 16" key="1">
    <citation type="submission" date="2016-10" db="EMBL/GenBank/DDBJ databases">
        <authorList>
            <person name="de Groot N.N."/>
        </authorList>
    </citation>
    <scope>NUCLEOTIDE SEQUENCE [LARGE SCALE GENOMIC DNA]</scope>
    <source>
        <strain evidence="15 16">DSM 8423</strain>
    </source>
</reference>
<dbReference type="InterPro" id="IPR004358">
    <property type="entry name" value="Sig_transdc_His_kin-like_C"/>
</dbReference>
<dbReference type="PANTHER" id="PTHR43065:SF42">
    <property type="entry name" value="TWO-COMPONENT SENSOR PPRA"/>
    <property type="match status" value="1"/>
</dbReference>
<name>A0A1H7UX29_9BACT</name>
<dbReference type="InterPro" id="IPR000014">
    <property type="entry name" value="PAS"/>
</dbReference>
<dbReference type="Pfam" id="PF02518">
    <property type="entry name" value="HATPase_c"/>
    <property type="match status" value="1"/>
</dbReference>
<dbReference type="SMART" id="SM00091">
    <property type="entry name" value="PAS"/>
    <property type="match status" value="3"/>
</dbReference>
<feature type="domain" description="PAC" evidence="14">
    <location>
        <begin position="361"/>
        <end position="412"/>
    </location>
</feature>
<dbReference type="PROSITE" id="PS50112">
    <property type="entry name" value="PAS"/>
    <property type="match status" value="3"/>
</dbReference>
<sequence>MNAQDTDYQELIEEISRLRQKNEDLERLLAERPSIDNMLRESEERLRTSDQALRTIFDNTHDAIFIFDLNGRIRDCNQRMLDLYGVTREQALSMHILHDFSSPDNQMDQEPDRWDRVMKGEMITFEWKAMRPNDGSVFDVEVALKRIDLDSGPVILSNVRDITQQKAAEGALRESEEAFRALVEHSPDAILRLDRNHRYLYANAVSEEHTGIPPEGFLGKTFEDLGLPEELCSQWHESVERIFLSGKIERSQYQLPNGLWIDLIRIPEKDAFGQVKAVMSAARDITKSKENEILFQSLFHSAPLAIIAVDENRILTQANDNNYVTLGYRPEEMVGRNTRFLYFSDEDYQASGQSLSSADFTPKEVRLRRKDGEPAWLLMTRSYLNGRDASAGMIVASQDITARKALEEQLRQAQKMEAIGQLAGGVAHDFNNILQAILGYTQMILLSLGPDDENRGKLEQVAKAGEKAAALTRQLLAFSRRQVLHLGPLDLNSTIDDLTKMLHRLIGEDIELIFLPDSALWTVNADRSQMEQVIINLCINARDAMPEGGRLTIETRNIQFDDDDRARYDWAKPGRYAQLNITDTGCGMDLDTRSKIFDPFYTTKEQGKGTGLGLATVYGIVRQHEGMIHVYSELGQGSLFSIYLPITERTEEKTLVEPQGPAPGGHETILLAEDDEPLRFLAEEILKMAGYHVLAAVDGEDALRVYREHAQEVDLLLTDLVMPKKSGRAVYEEIRAQNPDIRCLFMSGYSEKAAHPNFVLDEGFHLIQKPFKAADLLKTLRQELDRPS</sequence>
<evidence type="ECO:0000256" key="9">
    <source>
        <dbReference type="PROSITE-ProRule" id="PRU00169"/>
    </source>
</evidence>
<evidence type="ECO:0000256" key="8">
    <source>
        <dbReference type="ARBA" id="ARBA00023012"/>
    </source>
</evidence>
<dbReference type="InterPro" id="IPR003661">
    <property type="entry name" value="HisK_dim/P_dom"/>
</dbReference>
<dbReference type="InterPro" id="IPR035965">
    <property type="entry name" value="PAS-like_dom_sf"/>
</dbReference>
<dbReference type="GO" id="GO:0006355">
    <property type="term" value="P:regulation of DNA-templated transcription"/>
    <property type="evidence" value="ECO:0007669"/>
    <property type="project" value="InterPro"/>
</dbReference>
<dbReference type="Pfam" id="PF00512">
    <property type="entry name" value="HisKA"/>
    <property type="match status" value="1"/>
</dbReference>
<dbReference type="InterPro" id="IPR036890">
    <property type="entry name" value="HATPase_C_sf"/>
</dbReference>
<dbReference type="NCBIfam" id="TIGR00229">
    <property type="entry name" value="sensory_box"/>
    <property type="match status" value="3"/>
</dbReference>
<feature type="domain" description="Histidine kinase" evidence="11">
    <location>
        <begin position="425"/>
        <end position="648"/>
    </location>
</feature>
<feature type="domain" description="PAS" evidence="13">
    <location>
        <begin position="49"/>
        <end position="121"/>
    </location>
</feature>
<protein>
    <recommendedName>
        <fullName evidence="2">histidine kinase</fullName>
        <ecNumber evidence="2">2.7.13.3</ecNumber>
    </recommendedName>
</protein>
<dbReference type="Pfam" id="PF13426">
    <property type="entry name" value="PAS_9"/>
    <property type="match status" value="1"/>
</dbReference>
<dbReference type="PROSITE" id="PS50113">
    <property type="entry name" value="PAC"/>
    <property type="match status" value="2"/>
</dbReference>
<evidence type="ECO:0000256" key="2">
    <source>
        <dbReference type="ARBA" id="ARBA00012438"/>
    </source>
</evidence>